<feature type="compositionally biased region" description="Polar residues" evidence="2">
    <location>
        <begin position="481"/>
        <end position="498"/>
    </location>
</feature>
<dbReference type="FunFam" id="1.10.555.10:FF:000056">
    <property type="entry name" value="AGAP001687-PB"/>
    <property type="match status" value="1"/>
</dbReference>
<feature type="region of interest" description="Disordered" evidence="2">
    <location>
        <begin position="758"/>
        <end position="777"/>
    </location>
</feature>
<dbReference type="EMBL" id="GDHF01008654">
    <property type="protein sequence ID" value="JAI43660.1"/>
    <property type="molecule type" value="Transcribed_RNA"/>
</dbReference>
<accession>A0A0K8VYI5</accession>
<dbReference type="PANTHER" id="PTHR14963">
    <property type="entry name" value="RHO GTPASE ACTIVATING PROTEIN 18,19-RELATED"/>
    <property type="match status" value="1"/>
</dbReference>
<dbReference type="Gene3D" id="1.10.555.10">
    <property type="entry name" value="Rho GTPase activation protein"/>
    <property type="match status" value="1"/>
</dbReference>
<dbReference type="OrthoDB" id="10061772at2759"/>
<dbReference type="GO" id="GO:0005096">
    <property type="term" value="F:GTPase activator activity"/>
    <property type="evidence" value="ECO:0007669"/>
    <property type="project" value="UniProtKB-KW"/>
</dbReference>
<dbReference type="AlphaFoldDB" id="A0A0K8VYI5"/>
<evidence type="ECO:0000259" key="3">
    <source>
        <dbReference type="PROSITE" id="PS50238"/>
    </source>
</evidence>
<evidence type="ECO:0000313" key="4">
    <source>
        <dbReference type="EMBL" id="JAI43660.1"/>
    </source>
</evidence>
<feature type="compositionally biased region" description="Acidic residues" evidence="2">
    <location>
        <begin position="790"/>
        <end position="816"/>
    </location>
</feature>
<feature type="region of interest" description="Disordered" evidence="2">
    <location>
        <begin position="435"/>
        <end position="531"/>
    </location>
</feature>
<feature type="compositionally biased region" description="Low complexity" evidence="2">
    <location>
        <begin position="444"/>
        <end position="457"/>
    </location>
</feature>
<dbReference type="GO" id="GO:0007165">
    <property type="term" value="P:signal transduction"/>
    <property type="evidence" value="ECO:0007669"/>
    <property type="project" value="InterPro"/>
</dbReference>
<dbReference type="SUPFAM" id="SSF48350">
    <property type="entry name" value="GTPase activation domain, GAP"/>
    <property type="match status" value="1"/>
</dbReference>
<dbReference type="SMART" id="SM00324">
    <property type="entry name" value="RhoGAP"/>
    <property type="match status" value="1"/>
</dbReference>
<feature type="domain" description="Rho-GAP" evidence="3">
    <location>
        <begin position="93"/>
        <end position="307"/>
    </location>
</feature>
<evidence type="ECO:0000256" key="1">
    <source>
        <dbReference type="ARBA" id="ARBA00022468"/>
    </source>
</evidence>
<dbReference type="GO" id="GO:0005737">
    <property type="term" value="C:cytoplasm"/>
    <property type="evidence" value="ECO:0007669"/>
    <property type="project" value="TreeGrafter"/>
</dbReference>
<feature type="region of interest" description="Disordered" evidence="2">
    <location>
        <begin position="789"/>
        <end position="816"/>
    </location>
</feature>
<dbReference type="Pfam" id="PF00620">
    <property type="entry name" value="RhoGAP"/>
    <property type="match status" value="1"/>
</dbReference>
<gene>
    <name evidence="4" type="primary">ARHGAP19_3</name>
    <name evidence="4" type="ORF">c0_g2_i2</name>
</gene>
<dbReference type="InterPro" id="IPR008936">
    <property type="entry name" value="Rho_GTPase_activation_prot"/>
</dbReference>
<sequence>MDFDYVNLNRLSDAEIATHMRKLNYEKFKSLVRMHLSFELDLNTDEFDLPCHEIVYEDKGKLKKWNRLSKKQKHATAGCTSSGSKGSTSAENSPVEALHQKINAGFLMHLQELKAFLMLEKNLTQEGIFRKTGSASRQNELRQQVQNDKPLDLEGGGYSAHDCATVFKGYLADLPEPLLTDAHYPAHQQIAPLCLGSGSCSSSSTGTLNRPHNPERIKREQHLLNSIQLLILLLPEENRQLLRHIIEILNAVAAHEQQNKMTPENLATIFAPHLICPRQLPPEALHYISKTMSSIIAYMVCKGQEIFEMPAKLSTDIRAYFVERKRKKTMSPEQTLDESISDMSTVNTVYTFVDREKTAAAHTANNTDTELAQLYAHIQSLPESSKKRRLIKQFNKQNGQGTPLQLVVMNRLKGTDASRSAKSIGDSIKKHIFHKSLISRTPKRPATTTTTTSTTPAGVETPNFANTHKNPKMRVLFRSPAPSQISSNYPLANTPIRSTATTTTNQSTHAINRTLTNTPTSSCTSSNTSLSNTPYSIKSLQQQHPLHKSISSNSLLSYSSVKQQRKLTLQHHINNDEVSESSSLSSTSSDGMPPTAVPKYDCSVSAPVSRQNSDETNVAQSAINRLAAHWDANCCTPLKFVSHAAKGLAHVDTSNADVRKTVAWDDAHLLNIEEISNPCTPIQQNSVEYKSRYKSEPNLSYASEAVNTTAGAQESATKYASGSRSLTRKLMKGVSMGNLKFSFATPESTKRLVRTVSSTLRRRSAGDDELPKVDANAKAAQPIAAAASESLEDLDDENFVDNPDDQLDSDSELGAVDDDGEVEEAADNYESAYAAVHDIGVTVVDGRSSNSNSSDNSTTRYHKQLLLQQSGVYRSMELITSTPSLLLGRRSMSPITKSTQRMPKSMQESIMTPRSRKPVMVLTTTTHSSSDQNQTICQTDYSSFREQDEDESRQSRNSADFTQTEINEMDAAPHLQCEDATSLDSYTELMHARQPVLAALNHDTERSVEKVDALSSNFKEYLRSRSVLTASPVDSSFSSQPDDFCSPQNIEDLNDSQLSPSLLYCLDGHEPDEVAIDDDNKLIKPKNDAHAQQTPNLNSTNVKTDGSKCFTPHNSYYRNRLFAMNNARKRAANSEYGKITQTPIITAATAPNSSELSHIGDNSTKASANKENMELVDGYLRSRKLLISEYPGETSF</sequence>
<organism evidence="4">
    <name type="scientific">Bactrocera latifrons</name>
    <name type="common">Malaysian fruit fly</name>
    <name type="synonym">Chaetodacus latifrons</name>
    <dbReference type="NCBI Taxonomy" id="174628"/>
    <lineage>
        <taxon>Eukaryota</taxon>
        <taxon>Metazoa</taxon>
        <taxon>Ecdysozoa</taxon>
        <taxon>Arthropoda</taxon>
        <taxon>Hexapoda</taxon>
        <taxon>Insecta</taxon>
        <taxon>Pterygota</taxon>
        <taxon>Neoptera</taxon>
        <taxon>Endopterygota</taxon>
        <taxon>Diptera</taxon>
        <taxon>Brachycera</taxon>
        <taxon>Muscomorpha</taxon>
        <taxon>Tephritoidea</taxon>
        <taxon>Tephritidae</taxon>
        <taxon>Bactrocera</taxon>
        <taxon>Bactrocera</taxon>
    </lineage>
</organism>
<dbReference type="GO" id="GO:0051056">
    <property type="term" value="P:regulation of small GTPase mediated signal transduction"/>
    <property type="evidence" value="ECO:0007669"/>
    <property type="project" value="TreeGrafter"/>
</dbReference>
<feature type="compositionally biased region" description="Low complexity" evidence="2">
    <location>
        <begin position="580"/>
        <end position="589"/>
    </location>
</feature>
<dbReference type="PROSITE" id="PS50238">
    <property type="entry name" value="RHOGAP"/>
    <property type="match status" value="1"/>
</dbReference>
<reference evidence="4" key="1">
    <citation type="submission" date="2015-06" db="EMBL/GenBank/DDBJ databases">
        <authorList>
            <person name="Hoefler B.C."/>
            <person name="Straight P.D."/>
        </authorList>
    </citation>
    <scope>NUCLEOTIDE SEQUENCE</scope>
</reference>
<keyword evidence="1" id="KW-0343">GTPase activation</keyword>
<feature type="region of interest" description="Disordered" evidence="2">
    <location>
        <begin position="573"/>
        <end position="613"/>
    </location>
</feature>
<dbReference type="PANTHER" id="PTHR14963:SF7">
    <property type="entry name" value="RHO GTPASE-ACTIVATING PROTEIN 19"/>
    <property type="match status" value="1"/>
</dbReference>
<name>A0A0K8VYI5_BACLA</name>
<protein>
    <submittedName>
        <fullName evidence="4">Rho GTPase-activating protein 19</fullName>
    </submittedName>
</protein>
<dbReference type="InterPro" id="IPR000198">
    <property type="entry name" value="RhoGAP_dom"/>
</dbReference>
<feature type="compositionally biased region" description="Low complexity" evidence="2">
    <location>
        <begin position="514"/>
        <end position="531"/>
    </location>
</feature>
<proteinExistence type="predicted"/>
<evidence type="ECO:0000256" key="2">
    <source>
        <dbReference type="SAM" id="MobiDB-lite"/>
    </source>
</evidence>